<dbReference type="SUPFAM" id="SSF55486">
    <property type="entry name" value="Metalloproteases ('zincins'), catalytic domain"/>
    <property type="match status" value="1"/>
</dbReference>
<feature type="active site" description="Proton acceptor 2" evidence="9">
    <location>
        <position position="372"/>
    </location>
</feature>
<feature type="active site" description="Proton donor 1" evidence="4">
    <location>
        <position position="502"/>
    </location>
</feature>
<accession>A0A6C0GVV2</accession>
<evidence type="ECO:0000256" key="4">
    <source>
        <dbReference type="PIRSR" id="PIRSR601548-1"/>
    </source>
</evidence>
<feature type="glycosylation site" description="N-linked (GlcNAc...) asparagine" evidence="8">
    <location>
        <position position="148"/>
    </location>
</feature>
<evidence type="ECO:0000256" key="10">
    <source>
        <dbReference type="PIRSR" id="PIRSR601548-8"/>
    </source>
</evidence>
<feature type="binding site" evidence="10">
    <location>
        <position position="375"/>
    </location>
    <ligand>
        <name>Zn(2+)</name>
        <dbReference type="ChEBI" id="CHEBI:29105"/>
        <label>2</label>
        <note>catalytic</note>
    </ligand>
</feature>
<feature type="binding site" evidence="7">
    <location>
        <position position="375"/>
    </location>
    <ligand>
        <name>Zn(2+)</name>
        <dbReference type="ChEBI" id="CHEBI:29105"/>
        <label>1</label>
        <note>catalytic</note>
    </ligand>
</feature>
<evidence type="ECO:0000313" key="12">
    <source>
        <dbReference type="EMBL" id="QHT71924.1"/>
    </source>
</evidence>
<gene>
    <name evidence="12" type="ORF">GXP67_07405</name>
</gene>
<feature type="active site" description="Proton donor 2" evidence="9">
    <location>
        <position position="502"/>
    </location>
</feature>
<dbReference type="PANTHER" id="PTHR10514:SF27">
    <property type="entry name" value="ANGIOTENSIN-CONVERTING ENZYME"/>
    <property type="match status" value="1"/>
</dbReference>
<dbReference type="PROSITE" id="PS52011">
    <property type="entry name" value="PEPTIDASE_M2"/>
    <property type="match status" value="1"/>
</dbReference>
<evidence type="ECO:0000256" key="1">
    <source>
        <dbReference type="ARBA" id="ARBA00022729"/>
    </source>
</evidence>
<dbReference type="CDD" id="cd06461">
    <property type="entry name" value="M2_ACE"/>
    <property type="match status" value="1"/>
</dbReference>
<feature type="binding site" evidence="6">
    <location>
        <position position="219"/>
    </location>
    <ligand>
        <name>chloride</name>
        <dbReference type="ChEBI" id="CHEBI:17996"/>
        <label>1</label>
    </ligand>
</feature>
<keyword evidence="13" id="KW-1185">Reference proteome</keyword>
<keyword evidence="3 5" id="KW-0325">Glycoprotein</keyword>
<dbReference type="EMBL" id="CP048222">
    <property type="protein sequence ID" value="QHT71924.1"/>
    <property type="molecule type" value="Genomic_DNA"/>
</dbReference>
<keyword evidence="1 11" id="KW-0732">Signal</keyword>
<keyword evidence="7" id="KW-0479">Metal-binding</keyword>
<dbReference type="PANTHER" id="PTHR10514">
    <property type="entry name" value="ANGIOTENSIN-CONVERTING ENZYME"/>
    <property type="match status" value="1"/>
</dbReference>
<dbReference type="GO" id="GO:0008241">
    <property type="term" value="F:peptidyl-dipeptidase activity"/>
    <property type="evidence" value="ECO:0007669"/>
    <property type="project" value="InterPro"/>
</dbReference>
<dbReference type="GO" id="GO:0006508">
    <property type="term" value="P:proteolysis"/>
    <property type="evidence" value="ECO:0007669"/>
    <property type="project" value="InterPro"/>
</dbReference>
<dbReference type="KEGG" id="rhoz:GXP67_07405"/>
<dbReference type="Gene3D" id="1.10.1370.30">
    <property type="match status" value="1"/>
</dbReference>
<dbReference type="AlphaFoldDB" id="A0A6C0GVV2"/>
<dbReference type="Proteomes" id="UP000480178">
    <property type="component" value="Chromosome"/>
</dbReference>
<feature type="binding site" evidence="7">
    <location>
        <position position="371"/>
    </location>
    <ligand>
        <name>Zn(2+)</name>
        <dbReference type="ChEBI" id="CHEBI:29105"/>
        <label>1</label>
        <note>catalytic</note>
    </ligand>
</feature>
<feature type="binding site" evidence="7">
    <location>
        <position position="401"/>
    </location>
    <ligand>
        <name>Zn(2+)</name>
        <dbReference type="ChEBI" id="CHEBI:29105"/>
        <label>1</label>
        <note>catalytic</note>
    </ligand>
</feature>
<feature type="chain" id="PRO_5025390603" evidence="11">
    <location>
        <begin position="22"/>
        <end position="606"/>
    </location>
</feature>
<evidence type="ECO:0000256" key="5">
    <source>
        <dbReference type="PIRSR" id="PIRSR601548-10"/>
    </source>
</evidence>
<keyword evidence="2" id="KW-1015">Disulfide bond</keyword>
<evidence type="ECO:0000256" key="8">
    <source>
        <dbReference type="PIRSR" id="PIRSR601548-5"/>
    </source>
</evidence>
<feature type="signal peptide" evidence="11">
    <location>
        <begin position="1"/>
        <end position="21"/>
    </location>
</feature>
<sequence>MKKVAVCILLGIILLSCSTQPTDKQEENSLTTEVQQYLDAYTRQFVDLYYKSSLAQWETNTHIVEGDTTNAYQTQLTSEALAAFTGSKENIEKARQYLAQSNKLDSIQVRQLRTILYAAANNPATVSDVVKKRIKAETAQTEKLFGYNFTLNGKPVTTNDIDEILKDEKNITRRLNAWTASKEVGKNLKTGLTELQQLRNKTVQALGYKDYFSYQVSEYGIDVPEMMKINKKLIQDVWPLYRELHTYARYELAKKYGQTQVPDMLPAHWVPNRWGQDWSGMVEVEGIDLDGVLASKGPEWLVKQAERFYISLGFDSLPKSFYEKSSLYPAPVEAKYKKNNHASAWHMDLQQDVRSLMSVIPNSEWYETTHHELGHVYYYMSYTNPGVPPLLRSGANRAFHEAVGSMMGLAAMQKPFLANLQLIKPETKTDETQELLKEALNYIVFIPFSAGVMTEFEHDLYVNNLPADQYNKRWWELTAKYQGMIPPSPRGEEYCDAASKTHINDDAAQYYDYALSYALLFQLHDHIATHILKQNPKATNYYGSKPTGDFLKQILSPGASRDWRELLKESTGKELNAEAMLNYFQPLMVYLKEVNKGRKYTLSENI</sequence>
<proteinExistence type="predicted"/>
<organism evidence="12 13">
    <name type="scientific">Rhodocytophaga rosea</name>
    <dbReference type="NCBI Taxonomy" id="2704465"/>
    <lineage>
        <taxon>Bacteria</taxon>
        <taxon>Pseudomonadati</taxon>
        <taxon>Bacteroidota</taxon>
        <taxon>Cytophagia</taxon>
        <taxon>Cytophagales</taxon>
        <taxon>Rhodocytophagaceae</taxon>
        <taxon>Rhodocytophaga</taxon>
    </lineage>
</organism>
<dbReference type="GO" id="GO:0008237">
    <property type="term" value="F:metallopeptidase activity"/>
    <property type="evidence" value="ECO:0007669"/>
    <property type="project" value="InterPro"/>
</dbReference>
<evidence type="ECO:0000256" key="11">
    <source>
        <dbReference type="SAM" id="SignalP"/>
    </source>
</evidence>
<feature type="glycosylation site" description="N-linked (GlcNAc...) (complex) asparagine" evidence="5">
    <location>
        <position position="102"/>
    </location>
</feature>
<feature type="binding site" evidence="10">
    <location>
        <position position="401"/>
    </location>
    <ligand>
        <name>Zn(2+)</name>
        <dbReference type="ChEBI" id="CHEBI:29105"/>
        <label>2</label>
        <note>catalytic</note>
    </ligand>
</feature>
<evidence type="ECO:0000256" key="9">
    <source>
        <dbReference type="PIRSR" id="PIRSR601548-6"/>
    </source>
</evidence>
<name>A0A6C0GVV2_9BACT</name>
<dbReference type="Pfam" id="PF01401">
    <property type="entry name" value="Peptidase_M2"/>
    <property type="match status" value="1"/>
</dbReference>
<evidence type="ECO:0000256" key="7">
    <source>
        <dbReference type="PIRSR" id="PIRSR601548-3"/>
    </source>
</evidence>
<dbReference type="InterPro" id="IPR001548">
    <property type="entry name" value="Peptidase_M2"/>
</dbReference>
<evidence type="ECO:0000256" key="6">
    <source>
        <dbReference type="PIRSR" id="PIRSR601548-2"/>
    </source>
</evidence>
<feature type="active site" description="Proton acceptor 1" evidence="4">
    <location>
        <position position="372"/>
    </location>
</feature>
<evidence type="ECO:0000256" key="2">
    <source>
        <dbReference type="ARBA" id="ARBA00023157"/>
    </source>
</evidence>
<evidence type="ECO:0000256" key="3">
    <source>
        <dbReference type="ARBA" id="ARBA00023180"/>
    </source>
</evidence>
<feature type="glycosylation site" description="N-linked (GlcNAc...) asparagine; partial" evidence="5">
    <location>
        <position position="152"/>
    </location>
</feature>
<dbReference type="PROSITE" id="PS51257">
    <property type="entry name" value="PROKAR_LIPOPROTEIN"/>
    <property type="match status" value="1"/>
</dbReference>
<keyword evidence="7" id="KW-0862">Zinc</keyword>
<feature type="binding site" evidence="10">
    <location>
        <position position="371"/>
    </location>
    <ligand>
        <name>Zn(2+)</name>
        <dbReference type="ChEBI" id="CHEBI:29105"/>
        <label>2</label>
        <note>catalytic</note>
    </ligand>
</feature>
<reference evidence="12 13" key="1">
    <citation type="submission" date="2020-01" db="EMBL/GenBank/DDBJ databases">
        <authorList>
            <person name="Kim M.K."/>
        </authorList>
    </citation>
    <scope>NUCLEOTIDE SEQUENCE [LARGE SCALE GENOMIC DNA]</scope>
    <source>
        <strain evidence="12 13">172606-1</strain>
    </source>
</reference>
<dbReference type="GO" id="GO:0016020">
    <property type="term" value="C:membrane"/>
    <property type="evidence" value="ECO:0007669"/>
    <property type="project" value="InterPro"/>
</dbReference>
<protein>
    <submittedName>
        <fullName evidence="12">M2 family metallopeptidase</fullName>
    </submittedName>
</protein>
<dbReference type="PRINTS" id="PR00791">
    <property type="entry name" value="PEPDIPTASEA"/>
</dbReference>
<evidence type="ECO:0000313" key="13">
    <source>
        <dbReference type="Proteomes" id="UP000480178"/>
    </source>
</evidence>